<dbReference type="Proteomes" id="UP001267290">
    <property type="component" value="Unassembled WGS sequence"/>
</dbReference>
<evidence type="ECO:0000313" key="3">
    <source>
        <dbReference type="EMBL" id="MDR6551779.1"/>
    </source>
</evidence>
<protein>
    <submittedName>
        <fullName evidence="3">TIM-barrel fold metal-dependent hydrolase</fullName>
    </submittedName>
</protein>
<dbReference type="PANTHER" id="PTHR21240:SF28">
    <property type="entry name" value="ISO-OROTATE DECARBOXYLASE (EUROFUNG)"/>
    <property type="match status" value="1"/>
</dbReference>
<proteinExistence type="predicted"/>
<reference evidence="3 4" key="1">
    <citation type="submission" date="2023-07" db="EMBL/GenBank/DDBJ databases">
        <title>Sorghum-associated microbial communities from plants grown in Nebraska, USA.</title>
        <authorList>
            <person name="Schachtman D."/>
        </authorList>
    </citation>
    <scope>NUCLEOTIDE SEQUENCE [LARGE SCALE GENOMIC DNA]</scope>
    <source>
        <strain evidence="3 4">CC258</strain>
    </source>
</reference>
<organism evidence="3 4">
    <name type="scientific">Paenibacillus qinlingensis</name>
    <dbReference type="NCBI Taxonomy" id="1837343"/>
    <lineage>
        <taxon>Bacteria</taxon>
        <taxon>Bacillati</taxon>
        <taxon>Bacillota</taxon>
        <taxon>Bacilli</taxon>
        <taxon>Bacillales</taxon>
        <taxon>Paenibacillaceae</taxon>
        <taxon>Paenibacillus</taxon>
    </lineage>
</organism>
<keyword evidence="4" id="KW-1185">Reference proteome</keyword>
<dbReference type="PANTHER" id="PTHR21240">
    <property type="entry name" value="2-AMINO-3-CARBOXYLMUCONATE-6-SEMIALDEHYDE DECARBOXYLASE"/>
    <property type="match status" value="1"/>
</dbReference>
<keyword evidence="3" id="KW-0378">Hydrolase</keyword>
<accession>A0ABU1NWV6</accession>
<keyword evidence="1" id="KW-0456">Lyase</keyword>
<dbReference type="GO" id="GO:0016787">
    <property type="term" value="F:hydrolase activity"/>
    <property type="evidence" value="ECO:0007669"/>
    <property type="project" value="UniProtKB-KW"/>
</dbReference>
<dbReference type="SUPFAM" id="SSF51556">
    <property type="entry name" value="Metallo-dependent hydrolases"/>
    <property type="match status" value="1"/>
</dbReference>
<dbReference type="Pfam" id="PF04909">
    <property type="entry name" value="Amidohydro_2"/>
    <property type="match status" value="1"/>
</dbReference>
<dbReference type="InterPro" id="IPR032465">
    <property type="entry name" value="ACMSD"/>
</dbReference>
<comment type="caution">
    <text evidence="3">The sequence shown here is derived from an EMBL/GenBank/DDBJ whole genome shotgun (WGS) entry which is preliminary data.</text>
</comment>
<dbReference type="Gene3D" id="3.20.20.140">
    <property type="entry name" value="Metal-dependent hydrolases"/>
    <property type="match status" value="1"/>
</dbReference>
<dbReference type="RefSeq" id="WP_310499341.1">
    <property type="nucleotide sequence ID" value="NZ_JAVDSB010000004.1"/>
</dbReference>
<feature type="domain" description="Amidohydrolase-related" evidence="2">
    <location>
        <begin position="64"/>
        <end position="360"/>
    </location>
</feature>
<dbReference type="EMBL" id="JAVDSB010000004">
    <property type="protein sequence ID" value="MDR6551779.1"/>
    <property type="molecule type" value="Genomic_DNA"/>
</dbReference>
<gene>
    <name evidence="3" type="ORF">J2736_002968</name>
</gene>
<evidence type="ECO:0000256" key="1">
    <source>
        <dbReference type="ARBA" id="ARBA00023239"/>
    </source>
</evidence>
<dbReference type="InterPro" id="IPR032466">
    <property type="entry name" value="Metal_Hydrolase"/>
</dbReference>
<sequence>MTTETPTPNQSKPRIIDADVHNAIAKAQDILPYLPKVWHEQWLAVGPGYSGGWYSPIGVMRKDAKQPNGGMPGSDPHFMLKHHFEKWGIDYGILTGSGVLGVSLNPDPDYGNAVMSAYNDWLVDHWLSVSPVFKGSILINHADPLASAKEIDRMAKNKNMVQIIMCSGSRMLYGQRFFHPIYEAAERNGLPVAVHPGTEGRGIAGAPTPSGYPTKYIEWHNILPTNYMAHVNSLVCEGVFEKFPGLKFVAIEGGIAWAPHLMWRMDKNYKALRDQVPWLKRLPSEYIRQHVYFTTQPIEEPDRPDQMNQILDMVGADNNIMFSSDYPHWDFDNPKVVLQPIRKELRQKILCDNAMNLYRLFERPQSAVLPTSILGEA</sequence>
<dbReference type="InterPro" id="IPR006680">
    <property type="entry name" value="Amidohydro-rel"/>
</dbReference>
<name>A0ABU1NWV6_9BACL</name>
<evidence type="ECO:0000259" key="2">
    <source>
        <dbReference type="Pfam" id="PF04909"/>
    </source>
</evidence>
<evidence type="ECO:0000313" key="4">
    <source>
        <dbReference type="Proteomes" id="UP001267290"/>
    </source>
</evidence>